<dbReference type="STRING" id="1891224.BBP83_02330"/>
<dbReference type="Proteomes" id="UP000186553">
    <property type="component" value="Unassembled WGS sequence"/>
</dbReference>
<dbReference type="PANTHER" id="PTHR37539">
    <property type="entry name" value="SECRETED PROTEIN-RELATED"/>
    <property type="match status" value="1"/>
</dbReference>
<feature type="domain" description="ER-bound oxygenase mpaB/mpaB'/Rubber oxygenase catalytic" evidence="1">
    <location>
        <begin position="131"/>
        <end position="356"/>
    </location>
</feature>
<dbReference type="GO" id="GO:0016491">
    <property type="term" value="F:oxidoreductase activity"/>
    <property type="evidence" value="ECO:0007669"/>
    <property type="project" value="InterPro"/>
</dbReference>
<proteinExistence type="predicted"/>
<dbReference type="RefSeq" id="WP_068885787.1">
    <property type="nucleotide sequence ID" value="NZ_CBCRUU010000005.1"/>
</dbReference>
<gene>
    <name evidence="2" type="ORF">BBP83_02330</name>
</gene>
<sequence>MSTITILKRLAPFEKMLNSNWKTQILSLLTGQHLQPTYAEYLSLNQALQKGDTAMDQVIVWMMQNPKLHQQYFETALFKGLDQLAEPIPELIAFFNTVQTLPNWVDQAKIEQALNFTHRLGINNGFILRDLSLMTGYLYPGFNQPLVLTGALKKQAGTRLAETTKWWIDITEADGLQRFNAGFTSTLYVRFIHALVRHQLKKSERWDAETWGTPINQFDLAMTNIAFSGVVLIGIRALGVFPNQDEVDSFLHFWKYIGWLMGVDEKWLVHKESDGWKLLYWMQHAHPQSDHSSFELGSSLSKEPFERQYRYLKPLQQKLAYRQHLEVTQFFIGRQKMQKLGLKHRPAAWFAYYLIARNVVLYTSAKYSPKLSQRLQHRGRNIQKLGLALYQSKAKQLASMHQ</sequence>
<dbReference type="AlphaFoldDB" id="A0A1C3D0X5"/>
<dbReference type="EMBL" id="MBDL01000001">
    <property type="protein sequence ID" value="ODA14648.1"/>
    <property type="molecule type" value="Genomic_DNA"/>
</dbReference>
<dbReference type="PANTHER" id="PTHR37539:SF1">
    <property type="entry name" value="ER-BOUND OXYGENASE MPAB_MPAB'_RUBBER OXYGENASE CATALYTIC DOMAIN-CONTAINING PROTEIN"/>
    <property type="match status" value="1"/>
</dbReference>
<dbReference type="InterPro" id="IPR037473">
    <property type="entry name" value="Lcp-like"/>
</dbReference>
<comment type="caution">
    <text evidence="2">The sequence shown here is derived from an EMBL/GenBank/DDBJ whole genome shotgun (WGS) entry which is preliminary data.</text>
</comment>
<accession>A0A1C3D0X5</accession>
<name>A0A1C3D0X5_9GAMM</name>
<evidence type="ECO:0000313" key="2">
    <source>
        <dbReference type="EMBL" id="ODA14648.1"/>
    </source>
</evidence>
<dbReference type="Pfam" id="PF09995">
    <property type="entry name" value="MPAB_Lcp_cat"/>
    <property type="match status" value="1"/>
</dbReference>
<evidence type="ECO:0000259" key="1">
    <source>
        <dbReference type="Pfam" id="PF09995"/>
    </source>
</evidence>
<reference evidence="2 3" key="1">
    <citation type="submission" date="2016-07" db="EMBL/GenBank/DDBJ databases">
        <title>Acinetobacter sp. ANC 4603.</title>
        <authorList>
            <person name="Radolfova-Krizova L."/>
            <person name="Nemec A."/>
        </authorList>
    </citation>
    <scope>NUCLEOTIDE SEQUENCE [LARGE SCALE GENOMIC DNA]</scope>
    <source>
        <strain evidence="2 3">ANC 4603</strain>
    </source>
</reference>
<organism evidence="2 3">
    <name type="scientific">Acinetobacter celticus</name>
    <dbReference type="NCBI Taxonomy" id="1891224"/>
    <lineage>
        <taxon>Bacteria</taxon>
        <taxon>Pseudomonadati</taxon>
        <taxon>Pseudomonadota</taxon>
        <taxon>Gammaproteobacteria</taxon>
        <taxon>Moraxellales</taxon>
        <taxon>Moraxellaceae</taxon>
        <taxon>Acinetobacter</taxon>
    </lineage>
</organism>
<dbReference type="OrthoDB" id="6072815at2"/>
<evidence type="ECO:0000313" key="3">
    <source>
        <dbReference type="Proteomes" id="UP000186553"/>
    </source>
</evidence>
<protein>
    <recommendedName>
        <fullName evidence="1">ER-bound oxygenase mpaB/mpaB'/Rubber oxygenase catalytic domain-containing protein</fullName>
    </recommendedName>
</protein>
<dbReference type="InterPro" id="IPR018713">
    <property type="entry name" value="MPAB/Lcp_cat_dom"/>
</dbReference>
<keyword evidence="3" id="KW-1185">Reference proteome</keyword>